<sequence length="1198" mass="137921">MFPPDKSKKEKKPNQFICHRRLGIYKKKMYRHRHQLIYVSLSGRIYTNTNYKDAVQVDNRILSELNISKTGAKSSIHDVNLLYSSVNELVNLGDGAHLDEKTFEYYCIPRSIISEYNRLGIYELYKEQADCLRNILQNEQVENSVQRKVGERTPGERTPGERTPGERTPGEGTPEKGHPPNVDSFFDAEFFTPLEELKHRGEEKGGSEASPRSRPPNGRASSPQSRPPNGRETPQQSRPPNAHPRDDKWDVLYANPPTRNNFFYKNFLFNIPTGMGKTIIYDIQIIRLVLYKGYRAILTLPTVSLINEKNDYYEKLLGENTVSLNIKKFNSSNFTGYSYSLSTDIALCTYEQANIILNIIIKNNLKCNYIFIIDEIHYINDTQRGVFIESLLTKIKYIQRNCESVFNIRAYGFSATLSNVDQIGEWLDAKVHVSKEKLQKIKYLYKIENAIYKDIHKKELERTLGAPFYLDPDHLVYLLSEELILQRNVLIFCPTKKKSEQVASFISNILPYYLKNRNYKVKREVVERRVKLVGELKELSVKIPDVDKLILSGIFYHHSELEKSEKEIVEGAFRSNTLFCLCCTTTLSVGVNFNVHTVIIRSIRLGNAFLTKDQIVQIAGRCGRVKKARGVSAEVSGEVSSQVSSQVSGVLSSVVGGALNGSEVSAQVAACTAPCTAAHAAPTAQAAVHDYDLDCDGKVVIFLTACDKAYMEKILKDDVDACKLKTKLHNFQLCKFILEFIELNLIKTKKEMVDFLFLYTLKFFRVDEREERRSRASCGSVSAVPGNRARSSVAAVPGNTPRIAAALHGNTPRIAAALHGNTPRTASALHTPATLHSRELIMQEVKQTFQYLFENKLIIIPHEKEQCYYYYLFAKIYNVNLYQMEQLFDFHFLCQYINVETLIKCNLQQKIDLFKKLHRNYKVKEFISERRKPKAFFSLPFLTILLIFKDTQLNTNLFEHLFVQLVKYLFLVNINSKQLDFYVYDILRDDDVIACTEVSPYVHPICNALDFIFNFSFIQYVYVKGFPTDVLLMIFVFCINSEISLKIHFDVYEEVLTSSSGPEGGGVRKIFHYFDLSMDKLRRFKACRNDDLCAECAKNVLRGETNIDEICENFEWVKIKRFYFSLIVYDLFREDVYTVGRKYRLKTKEIKNLYVKCCYNLAFNCKVLRNFKNSLDIFCIVLENLLLKMKSKNLAFIF</sequence>
<dbReference type="Pfam" id="PF00271">
    <property type="entry name" value="Helicase_C"/>
    <property type="match status" value="1"/>
</dbReference>
<dbReference type="VEuPathDB" id="PlasmoDB:PVW1_120037900"/>
<dbReference type="GO" id="GO:0003676">
    <property type="term" value="F:nucleic acid binding"/>
    <property type="evidence" value="ECO:0007669"/>
    <property type="project" value="InterPro"/>
</dbReference>
<protein>
    <submittedName>
        <fullName evidence="8">DNA polymerase theta, putative</fullName>
    </submittedName>
</protein>
<organism evidence="8 9">
    <name type="scientific">Plasmodium vivax</name>
    <name type="common">malaria parasite P. vivax</name>
    <dbReference type="NCBI Taxonomy" id="5855"/>
    <lineage>
        <taxon>Eukaryota</taxon>
        <taxon>Sar</taxon>
        <taxon>Alveolata</taxon>
        <taxon>Apicomplexa</taxon>
        <taxon>Aconoidasida</taxon>
        <taxon>Haemosporida</taxon>
        <taxon>Plasmodiidae</taxon>
        <taxon>Plasmodium</taxon>
        <taxon>Plasmodium (Plasmodium)</taxon>
    </lineage>
</organism>
<dbReference type="SMART" id="SM00487">
    <property type="entry name" value="DEXDc"/>
    <property type="match status" value="1"/>
</dbReference>
<dbReference type="GO" id="GO:0004386">
    <property type="term" value="F:helicase activity"/>
    <property type="evidence" value="ECO:0007669"/>
    <property type="project" value="UniProtKB-KW"/>
</dbReference>
<dbReference type="InterPro" id="IPR027417">
    <property type="entry name" value="P-loop_NTPase"/>
</dbReference>
<feature type="region of interest" description="Disordered" evidence="5">
    <location>
        <begin position="144"/>
        <end position="185"/>
    </location>
</feature>
<dbReference type="SUPFAM" id="SSF52540">
    <property type="entry name" value="P-loop containing nucleoside triphosphate hydrolases"/>
    <property type="match status" value="1"/>
</dbReference>
<dbReference type="VEuPathDB" id="PlasmoDB:PVPAM_120028100"/>
<evidence type="ECO:0000256" key="3">
    <source>
        <dbReference type="ARBA" id="ARBA00022806"/>
    </source>
</evidence>
<gene>
    <name evidence="8" type="ORF">PVP01_1223500</name>
</gene>
<keyword evidence="4" id="KW-0067">ATP-binding</keyword>
<dbReference type="OrthoDB" id="2320933at2759"/>
<dbReference type="PROSITE" id="PS51194">
    <property type="entry name" value="HELICASE_CTER"/>
    <property type="match status" value="1"/>
</dbReference>
<reference evidence="9" key="1">
    <citation type="submission" date="2016-07" db="EMBL/GenBank/DDBJ databases">
        <authorList>
            <consortium name="Pathogen Informatics"/>
        </authorList>
    </citation>
    <scope>NUCLEOTIDE SEQUENCE [LARGE SCALE GENOMIC DNA]</scope>
</reference>
<evidence type="ECO:0000313" key="8">
    <source>
        <dbReference type="EMBL" id="VUZ97509.1"/>
    </source>
</evidence>
<dbReference type="PANTHER" id="PTHR47961:SF6">
    <property type="entry name" value="DNA-DIRECTED DNA POLYMERASE"/>
    <property type="match status" value="1"/>
</dbReference>
<dbReference type="InterPro" id="IPR011545">
    <property type="entry name" value="DEAD/DEAH_box_helicase_dom"/>
</dbReference>
<dbReference type="SMART" id="SM00490">
    <property type="entry name" value="HELICc"/>
    <property type="match status" value="1"/>
</dbReference>
<dbReference type="EMBL" id="LT635623">
    <property type="protein sequence ID" value="VUZ97509.1"/>
    <property type="molecule type" value="Genomic_DNA"/>
</dbReference>
<evidence type="ECO:0000313" key="9">
    <source>
        <dbReference type="Proteomes" id="UP000220605"/>
    </source>
</evidence>
<feature type="compositionally biased region" description="Basic and acidic residues" evidence="5">
    <location>
        <begin position="148"/>
        <end position="178"/>
    </location>
</feature>
<accession>A0A565A0E7</accession>
<dbReference type="InterPro" id="IPR050474">
    <property type="entry name" value="Hel308_SKI2-like"/>
</dbReference>
<dbReference type="VEuPathDB" id="PlasmoDB:PVP01_1223500"/>
<evidence type="ECO:0000256" key="1">
    <source>
        <dbReference type="ARBA" id="ARBA00022741"/>
    </source>
</evidence>
<evidence type="ECO:0000259" key="7">
    <source>
        <dbReference type="PROSITE" id="PS51194"/>
    </source>
</evidence>
<proteinExistence type="predicted"/>
<feature type="region of interest" description="Disordered" evidence="5">
    <location>
        <begin position="199"/>
        <end position="251"/>
    </location>
</feature>
<dbReference type="Proteomes" id="UP000220605">
    <property type="component" value="Chromosome 12"/>
</dbReference>
<dbReference type="PROSITE" id="PS51192">
    <property type="entry name" value="HELICASE_ATP_BIND_1"/>
    <property type="match status" value="1"/>
</dbReference>
<keyword evidence="3" id="KW-0347">Helicase</keyword>
<dbReference type="AlphaFoldDB" id="A0A565A0E7"/>
<dbReference type="InterPro" id="IPR001650">
    <property type="entry name" value="Helicase_C-like"/>
</dbReference>
<dbReference type="GO" id="GO:0005524">
    <property type="term" value="F:ATP binding"/>
    <property type="evidence" value="ECO:0007669"/>
    <property type="project" value="UniProtKB-KW"/>
</dbReference>
<dbReference type="VEuPathDB" id="PlasmoDB:PVX_082490"/>
<dbReference type="Pfam" id="PF00270">
    <property type="entry name" value="DEAD"/>
    <property type="match status" value="1"/>
</dbReference>
<feature type="domain" description="Helicase C-terminal" evidence="7">
    <location>
        <begin position="471"/>
        <end position="662"/>
    </location>
</feature>
<evidence type="ECO:0000256" key="5">
    <source>
        <dbReference type="SAM" id="MobiDB-lite"/>
    </source>
</evidence>
<dbReference type="Gene3D" id="3.40.50.300">
    <property type="entry name" value="P-loop containing nucleotide triphosphate hydrolases"/>
    <property type="match status" value="2"/>
</dbReference>
<dbReference type="InterPro" id="IPR014001">
    <property type="entry name" value="Helicase_ATP-bd"/>
</dbReference>
<feature type="domain" description="Helicase ATP-binding" evidence="6">
    <location>
        <begin position="258"/>
        <end position="435"/>
    </location>
</feature>
<evidence type="ECO:0000259" key="6">
    <source>
        <dbReference type="PROSITE" id="PS51192"/>
    </source>
</evidence>
<name>A0A565A0E7_PLAVI</name>
<keyword evidence="2" id="KW-0378">Hydrolase</keyword>
<dbReference type="PANTHER" id="PTHR47961">
    <property type="entry name" value="DNA POLYMERASE THETA, PUTATIVE (AFU_ORTHOLOGUE AFUA_1G05260)-RELATED"/>
    <property type="match status" value="1"/>
</dbReference>
<keyword evidence="1" id="KW-0547">Nucleotide-binding</keyword>
<evidence type="ECO:0000256" key="4">
    <source>
        <dbReference type="ARBA" id="ARBA00022840"/>
    </source>
</evidence>
<evidence type="ECO:0000256" key="2">
    <source>
        <dbReference type="ARBA" id="ARBA00022801"/>
    </source>
</evidence>
<dbReference type="GO" id="GO:0016787">
    <property type="term" value="F:hydrolase activity"/>
    <property type="evidence" value="ECO:0007669"/>
    <property type="project" value="UniProtKB-KW"/>
</dbReference>